<name>A0A7R8USQ5_HERIL</name>
<keyword evidence="9" id="KW-1185">Reference proteome</keyword>
<evidence type="ECO:0000256" key="1">
    <source>
        <dbReference type="ARBA" id="ARBA00004123"/>
    </source>
</evidence>
<dbReference type="InParanoid" id="A0A7R8USQ5"/>
<dbReference type="GO" id="GO:0003677">
    <property type="term" value="F:DNA binding"/>
    <property type="evidence" value="ECO:0007669"/>
    <property type="project" value="InterPro"/>
</dbReference>
<reference evidence="8 9" key="1">
    <citation type="submission" date="2020-11" db="EMBL/GenBank/DDBJ databases">
        <authorList>
            <person name="Wallbank WR R."/>
            <person name="Pardo Diaz C."/>
            <person name="Kozak K."/>
            <person name="Martin S."/>
            <person name="Jiggins C."/>
            <person name="Moest M."/>
            <person name="Warren A I."/>
            <person name="Generalovic N T."/>
            <person name="Byers J.R.P. K."/>
            <person name="Montejo-Kovacevich G."/>
            <person name="Yen C E."/>
        </authorList>
    </citation>
    <scope>NUCLEOTIDE SEQUENCE [LARGE SCALE GENOMIC DNA]</scope>
</reference>
<gene>
    <name evidence="8" type="ORF">HERILL_LOCUS9063</name>
</gene>
<dbReference type="EMBL" id="LR899011">
    <property type="protein sequence ID" value="CAD7086276.1"/>
    <property type="molecule type" value="Genomic_DNA"/>
</dbReference>
<dbReference type="AlphaFoldDB" id="A0A7R8USQ5"/>
<dbReference type="FunCoup" id="A0A7R8USQ5">
    <property type="interactions" value="955"/>
</dbReference>
<organism evidence="8 9">
    <name type="scientific">Hermetia illucens</name>
    <name type="common">Black soldier fly</name>
    <dbReference type="NCBI Taxonomy" id="343691"/>
    <lineage>
        <taxon>Eukaryota</taxon>
        <taxon>Metazoa</taxon>
        <taxon>Ecdysozoa</taxon>
        <taxon>Arthropoda</taxon>
        <taxon>Hexapoda</taxon>
        <taxon>Insecta</taxon>
        <taxon>Pterygota</taxon>
        <taxon>Neoptera</taxon>
        <taxon>Endopterygota</taxon>
        <taxon>Diptera</taxon>
        <taxon>Brachycera</taxon>
        <taxon>Stratiomyomorpha</taxon>
        <taxon>Stratiomyidae</taxon>
        <taxon>Hermetiinae</taxon>
        <taxon>Hermetia</taxon>
    </lineage>
</organism>
<evidence type="ECO:0000256" key="3">
    <source>
        <dbReference type="ARBA" id="ARBA00017588"/>
    </source>
</evidence>
<comment type="similarity">
    <text evidence="2">Belongs to the DNA polymerase delta/II small subunit family.</text>
</comment>
<dbReference type="PANTHER" id="PTHR10416">
    <property type="entry name" value="DNA POLYMERASE DELTA SUBUNIT 2"/>
    <property type="match status" value="1"/>
</dbReference>
<dbReference type="Gene3D" id="3.60.21.50">
    <property type="match status" value="1"/>
</dbReference>
<dbReference type="InterPro" id="IPR007185">
    <property type="entry name" value="DNA_pol_a/d/e_bsu"/>
</dbReference>
<feature type="domain" description="DNA polymerase delta subunit OB-fold" evidence="7">
    <location>
        <begin position="41"/>
        <end position="170"/>
    </location>
</feature>
<keyword evidence="5" id="KW-0539">Nucleus</keyword>
<dbReference type="InterPro" id="IPR040663">
    <property type="entry name" value="DNA_pol_D_N"/>
</dbReference>
<dbReference type="PANTHER" id="PTHR10416:SF0">
    <property type="entry name" value="DNA POLYMERASE DELTA SUBUNIT 2"/>
    <property type="match status" value="1"/>
</dbReference>
<dbReference type="CDD" id="cd07387">
    <property type="entry name" value="MPP_PolD2_C"/>
    <property type="match status" value="1"/>
</dbReference>
<evidence type="ECO:0000256" key="2">
    <source>
        <dbReference type="ARBA" id="ARBA00006035"/>
    </source>
</evidence>
<evidence type="ECO:0000259" key="7">
    <source>
        <dbReference type="Pfam" id="PF18018"/>
    </source>
</evidence>
<dbReference type="Proteomes" id="UP000594454">
    <property type="component" value="Chromosome 3"/>
</dbReference>
<sequence>MLFPNDEKLSKSSDSEYKRLIVPYVNKSSRFMLKSKNYGKQYAHIYASRLREMTELLKPIVEKKWGTEYKIKKLSELREENPDKCVVIGTLFKHQQLKPSILREISEENQLAPQPPRSNFVDENDKLILEDELQRIRLLGKVEVHNLVTGVVCAVLGYIETDGRFMVDDILFYESGPQKSLKTLEDSPLLVLISGLDLSSSDGLSMSLELFQHWLFGNIDGYGSGSDWESASIVRVIVAGNSIRTTPEVKEKTLQTRAAESTNTLDAVKSCDKLFSNWSESVYVDLMPGEFDPSNYMLPQQPLHNCMFPEAYKHKTFQSVPNPYACEVAGRDIVGTAGQNVMDIMRTSKIDDPLEALKLLVKWSHIAPSSPDTLPCYPYVEGDPFIFKECPHVCFAGNQEEFKKGYYNGENGKQTLVVSVPSFITTKSVAVVNLRTLECNQMSFEVNGIEE</sequence>
<comment type="subcellular location">
    <subcellularLocation>
        <location evidence="1">Nucleus</location>
    </subcellularLocation>
</comment>
<proteinExistence type="inferred from homology"/>
<dbReference type="Pfam" id="PF18018">
    <property type="entry name" value="DNA_pol_D_N"/>
    <property type="match status" value="1"/>
</dbReference>
<dbReference type="FunFam" id="2.40.50.430:FF:000001">
    <property type="entry name" value="DNA polymerase delta subunit 2"/>
    <property type="match status" value="1"/>
</dbReference>
<dbReference type="OrthoDB" id="3763at2759"/>
<accession>A0A7R8USQ5</accession>
<feature type="domain" description="DNA polymerase alpha/delta/epsilon subunit B" evidence="6">
    <location>
        <begin position="191"/>
        <end position="404"/>
    </location>
</feature>
<dbReference type="GO" id="GO:0006271">
    <property type="term" value="P:DNA strand elongation involved in DNA replication"/>
    <property type="evidence" value="ECO:0007669"/>
    <property type="project" value="TreeGrafter"/>
</dbReference>
<dbReference type="InterPro" id="IPR041863">
    <property type="entry name" value="PolD2_C"/>
</dbReference>
<dbReference type="InterPro" id="IPR024826">
    <property type="entry name" value="DNA_pol_delta/II_ssu"/>
</dbReference>
<evidence type="ECO:0000256" key="5">
    <source>
        <dbReference type="ARBA" id="ARBA00023242"/>
    </source>
</evidence>
<evidence type="ECO:0000313" key="8">
    <source>
        <dbReference type="EMBL" id="CAD7086276.1"/>
    </source>
</evidence>
<protein>
    <recommendedName>
        <fullName evidence="3">DNA polymerase delta subunit 2</fullName>
    </recommendedName>
</protein>
<evidence type="ECO:0000313" key="9">
    <source>
        <dbReference type="Proteomes" id="UP000594454"/>
    </source>
</evidence>
<keyword evidence="4" id="KW-0235">DNA replication</keyword>
<dbReference type="Pfam" id="PF04042">
    <property type="entry name" value="DNA_pol_E_B"/>
    <property type="match status" value="1"/>
</dbReference>
<evidence type="ECO:0000259" key="6">
    <source>
        <dbReference type="Pfam" id="PF04042"/>
    </source>
</evidence>
<evidence type="ECO:0000256" key="4">
    <source>
        <dbReference type="ARBA" id="ARBA00022705"/>
    </source>
</evidence>
<dbReference type="GO" id="GO:0043625">
    <property type="term" value="C:delta DNA polymerase complex"/>
    <property type="evidence" value="ECO:0007669"/>
    <property type="project" value="TreeGrafter"/>
</dbReference>
<dbReference type="Gene3D" id="2.40.50.430">
    <property type="match status" value="1"/>
</dbReference>